<organism evidence="2 3">
    <name type="scientific">Boseongicola aestuarii</name>
    <dbReference type="NCBI Taxonomy" id="1470561"/>
    <lineage>
        <taxon>Bacteria</taxon>
        <taxon>Pseudomonadati</taxon>
        <taxon>Pseudomonadota</taxon>
        <taxon>Alphaproteobacteria</taxon>
        <taxon>Rhodobacterales</taxon>
        <taxon>Paracoccaceae</taxon>
        <taxon>Boseongicola</taxon>
    </lineage>
</organism>
<dbReference type="OrthoDB" id="9805159at2"/>
<dbReference type="RefSeq" id="WP_093975142.1">
    <property type="nucleotide sequence ID" value="NZ_FXXQ01000011.1"/>
</dbReference>
<evidence type="ECO:0000313" key="3">
    <source>
        <dbReference type="Proteomes" id="UP000201838"/>
    </source>
</evidence>
<reference evidence="2 3" key="1">
    <citation type="submission" date="2017-05" db="EMBL/GenBank/DDBJ databases">
        <authorList>
            <person name="Song R."/>
            <person name="Chenine A.L."/>
            <person name="Ruprecht R.M."/>
        </authorList>
    </citation>
    <scope>NUCLEOTIDE SEQUENCE [LARGE SCALE GENOMIC DNA]</scope>
    <source>
        <strain evidence="2 3">CECT 8489</strain>
    </source>
</reference>
<dbReference type="Gene3D" id="3.20.20.80">
    <property type="entry name" value="Glycosidases"/>
    <property type="match status" value="1"/>
</dbReference>
<keyword evidence="2" id="KW-0808">Transferase</keyword>
<dbReference type="Gene3D" id="2.60.40.1180">
    <property type="entry name" value="Golgi alpha-mannosidase II"/>
    <property type="match status" value="1"/>
</dbReference>
<protein>
    <submittedName>
        <fullName evidence="2">Amylosucrase</fullName>
        <ecNumber evidence="2">2.4.1.4</ecNumber>
    </submittedName>
</protein>
<dbReference type="Gene3D" id="3.90.400.10">
    <property type="entry name" value="Oligo-1,6-glucosidase, Domain 2"/>
    <property type="match status" value="1"/>
</dbReference>
<name>A0A238J4V6_9RHOB</name>
<dbReference type="InterPro" id="IPR006047">
    <property type="entry name" value="GH13_cat_dom"/>
</dbReference>
<dbReference type="Pfam" id="PF00128">
    <property type="entry name" value="Alpha-amylase"/>
    <property type="match status" value="1"/>
</dbReference>
<dbReference type="CDD" id="cd11324">
    <property type="entry name" value="AmyAc_Amylosucrase"/>
    <property type="match status" value="1"/>
</dbReference>
<dbReference type="PANTHER" id="PTHR10357:SF213">
    <property type="entry name" value="ALPHA AMYLASE CATALYTIC REGION"/>
    <property type="match status" value="1"/>
</dbReference>
<evidence type="ECO:0000313" key="2">
    <source>
        <dbReference type="EMBL" id="SMX24934.1"/>
    </source>
</evidence>
<dbReference type="InterPro" id="IPR013780">
    <property type="entry name" value="Glyco_hydro_b"/>
</dbReference>
<keyword evidence="2" id="KW-0328">Glycosyltransferase</keyword>
<dbReference type="SMART" id="SM00642">
    <property type="entry name" value="Aamy"/>
    <property type="match status" value="1"/>
</dbReference>
<dbReference type="PANTHER" id="PTHR10357">
    <property type="entry name" value="ALPHA-AMYLASE FAMILY MEMBER"/>
    <property type="match status" value="1"/>
</dbReference>
<dbReference type="GO" id="GO:0047669">
    <property type="term" value="F:amylosucrase activity"/>
    <property type="evidence" value="ECO:0007669"/>
    <property type="project" value="UniProtKB-EC"/>
</dbReference>
<dbReference type="Gene3D" id="1.10.1740.10">
    <property type="match status" value="1"/>
</dbReference>
<dbReference type="Proteomes" id="UP000201838">
    <property type="component" value="Unassembled WGS sequence"/>
</dbReference>
<accession>A0A238J4V6</accession>
<dbReference type="EC" id="2.4.1.4" evidence="2"/>
<evidence type="ECO:0000259" key="1">
    <source>
        <dbReference type="SMART" id="SM00642"/>
    </source>
</evidence>
<dbReference type="EMBL" id="FXXQ01000011">
    <property type="protein sequence ID" value="SMX24934.1"/>
    <property type="molecule type" value="Genomic_DNA"/>
</dbReference>
<proteinExistence type="predicted"/>
<dbReference type="SUPFAM" id="SSF51445">
    <property type="entry name" value="(Trans)glycosidases"/>
    <property type="match status" value="1"/>
</dbReference>
<dbReference type="Pfam" id="PF22582">
    <property type="entry name" value="Amylosucrase_C-like"/>
    <property type="match status" value="1"/>
</dbReference>
<dbReference type="InterPro" id="IPR017853">
    <property type="entry name" value="GH"/>
</dbReference>
<dbReference type="GO" id="GO:0005975">
    <property type="term" value="P:carbohydrate metabolic process"/>
    <property type="evidence" value="ECO:0007669"/>
    <property type="project" value="InterPro"/>
</dbReference>
<feature type="domain" description="Glycosyl hydrolase family 13 catalytic" evidence="1">
    <location>
        <begin position="76"/>
        <end position="519"/>
    </location>
</feature>
<sequence length="628" mass="71101">MTFSTHDQNLFKLRLERSRRDLFDMLEALYGRHPSYSDVRARLEAAMLEAWEDRPDDLKWLDMKRDLEPDWFQRPDMVGYVFYIDQFAGDLNGVLGKLDYLEEMGVTYVHLMPCLKPRPGDSDGGYSVMDYRQINPKYGTMEDFERVAAALRARGMSLCIDLVLNHTAREHAWAEAARKGDTDKQAYFHIFEDRALPDQYEKTLTEVFPEHAPGNYTFDDTLQKWVWTTFNTHQWDLNWANPEVFLEIAEVMLYLANKGVDVLRLDAVAFMWKRMGTRCQSEPEVHMILQALRAVCRIACPAVIHLEEAIVGPEEMLPYLGRGAHDGKEGNLAYHNSLMVQFWSALATRDTSLMTHVLRTHFPTLLRNATYATYIRCHDDIGWAITDQDAAEVGATGHGHRAFLRDFYTGDFPGSFARGTLFGVNEQTGDSRICGSFASLTGLETALESGDKIAIQRSVDRILLGHALIASFGGIPLIYMGDEIAMLNDSGYLKDPEKAHDSRWIHRPKMDWNRVSSAKADGSETAEALVFQGTRTIMSRRKATPELHTGHPTHIIDTPEPGLFALTHEAPTGALLCLFNFTENWTSVPGEWALTHGVRDLHDALSDNPVALKNGNIALAPYARVWLR</sequence>
<gene>
    <name evidence="2" type="primary">ams</name>
    <name evidence="2" type="ORF">BOA8489_03067</name>
</gene>
<dbReference type="InterPro" id="IPR045857">
    <property type="entry name" value="O16G_dom_2"/>
</dbReference>
<dbReference type="AlphaFoldDB" id="A0A238J4V6"/>
<dbReference type="InterPro" id="IPR044077">
    <property type="entry name" value="Amylosucrase"/>
</dbReference>
<dbReference type="InterPro" id="IPR055218">
    <property type="entry name" value="Amylosucrase_C"/>
</dbReference>
<keyword evidence="3" id="KW-1185">Reference proteome</keyword>